<evidence type="ECO:0000256" key="5">
    <source>
        <dbReference type="ARBA" id="ARBA00023224"/>
    </source>
</evidence>
<sequence length="644" mass="71896">MNWRQLSIRSRMFVVTGLLLIIFSSIFTVKQTTTTISHELDQLRDETLPTYLHDLSAQISAEINPYITASEMMANSPFIERWVDEKLSADDEQTVQKTLRSIKEKVGSDNTFLALDGSNGTQYIQYADQYTRIPLAKYPFKDFYSNFLATNKEYELNMEHFKTGFVLFINYRSQKINPNTNKPYVVAGLGLKVDRLINMVTKLKIGEHGRGMIVTENGEIQAKPDEQILSAFNSNNIQSLLGNKNAVNIITKEIDGKSYYLGFLWVPTLGRYLVVEVPYQQITGPVYQQLVSIILFVVVFVILSLIALHFAVGSLTKPLQSILEEVHQTAEDLDLNRTIPTKDKAEIGRLADAINSLLNTLKSSIQTVNHAVNATDSSVTLLNQQSRELFQAAAAEEQSVKHIFTATQDITQQSLQMTQLADQAGNLSEQGKHDLQRADSEIQHSLAYLRDLGSEMQSSKQRLDELNGHIEQILSVLSVITSISDQTNLLALNAAIEAARAGEHGRGFAVVADEVRMLSQRTHDSTGEIQTIISQLRSSAKEVTHCIDTACETSETTLESQNTVVTTVEQLNQFMGQLFSLNQQVAQQAELQNVAVSEINQQLVELGAQSDQTSRLFDLSKQATHSISTEMENLKQQVTLFKGV</sequence>
<dbReference type="PANTHER" id="PTHR32089">
    <property type="entry name" value="METHYL-ACCEPTING CHEMOTAXIS PROTEIN MCPB"/>
    <property type="match status" value="1"/>
</dbReference>
<evidence type="ECO:0000313" key="12">
    <source>
        <dbReference type="Proteomes" id="UP000462621"/>
    </source>
</evidence>
<comment type="caution">
    <text evidence="11">The sequence shown here is derived from an EMBL/GenBank/DDBJ whole genome shotgun (WGS) entry which is preliminary data.</text>
</comment>
<evidence type="ECO:0000259" key="9">
    <source>
        <dbReference type="PROSITE" id="PS50111"/>
    </source>
</evidence>
<comment type="subcellular location">
    <subcellularLocation>
        <location evidence="1">Membrane</location>
        <topology evidence="1">Multi-pass membrane protein</topology>
    </subcellularLocation>
</comment>
<evidence type="ECO:0000256" key="6">
    <source>
        <dbReference type="ARBA" id="ARBA00029447"/>
    </source>
</evidence>
<dbReference type="CDD" id="cd12912">
    <property type="entry name" value="PDC2_MCP_like"/>
    <property type="match status" value="1"/>
</dbReference>
<dbReference type="EMBL" id="WEKT01000028">
    <property type="protein sequence ID" value="MZI94392.1"/>
    <property type="molecule type" value="Genomic_DNA"/>
</dbReference>
<dbReference type="Gene3D" id="1.10.287.950">
    <property type="entry name" value="Methyl-accepting chemotaxis protein"/>
    <property type="match status" value="1"/>
</dbReference>
<evidence type="ECO:0000256" key="3">
    <source>
        <dbReference type="ARBA" id="ARBA00022989"/>
    </source>
</evidence>
<evidence type="ECO:0000313" key="11">
    <source>
        <dbReference type="EMBL" id="MZI94392.1"/>
    </source>
</evidence>
<protein>
    <submittedName>
        <fullName evidence="11">HAMP domain-containing protein</fullName>
    </submittedName>
</protein>
<dbReference type="FunFam" id="1.10.287.950:FF:000001">
    <property type="entry name" value="Methyl-accepting chemotaxis sensory transducer"/>
    <property type="match status" value="1"/>
</dbReference>
<dbReference type="SMART" id="SM00283">
    <property type="entry name" value="MA"/>
    <property type="match status" value="1"/>
</dbReference>
<evidence type="ECO:0000259" key="10">
    <source>
        <dbReference type="PROSITE" id="PS50885"/>
    </source>
</evidence>
<comment type="similarity">
    <text evidence="6">Belongs to the methyl-accepting chemotaxis (MCP) protein family.</text>
</comment>
<dbReference type="Pfam" id="PF00015">
    <property type="entry name" value="MCPsignal"/>
    <property type="match status" value="1"/>
</dbReference>
<dbReference type="GO" id="GO:0016020">
    <property type="term" value="C:membrane"/>
    <property type="evidence" value="ECO:0007669"/>
    <property type="project" value="UniProtKB-SubCell"/>
</dbReference>
<evidence type="ECO:0000256" key="7">
    <source>
        <dbReference type="PROSITE-ProRule" id="PRU00284"/>
    </source>
</evidence>
<dbReference type="Pfam" id="PF00672">
    <property type="entry name" value="HAMP"/>
    <property type="match status" value="1"/>
</dbReference>
<reference evidence="11 12" key="1">
    <citation type="submission" date="2019-10" db="EMBL/GenBank/DDBJ databases">
        <title>Vibrio sp. nov. isolated from a shrimp pond.</title>
        <authorList>
            <person name="Gomez-Gil B."/>
            <person name="Enciso-Ibarra J."/>
            <person name="Enciso-Ibarra K."/>
            <person name="Bolan-Mejia C."/>
        </authorList>
    </citation>
    <scope>NUCLEOTIDE SEQUENCE [LARGE SCALE GENOMIC DNA]</scope>
    <source>
        <strain evidence="11 12">CAIM 722</strain>
    </source>
</reference>
<dbReference type="PROSITE" id="PS50111">
    <property type="entry name" value="CHEMOTAXIS_TRANSDUC_2"/>
    <property type="match status" value="1"/>
</dbReference>
<keyword evidence="2 8" id="KW-0812">Transmembrane</keyword>
<dbReference type="SUPFAM" id="SSF58104">
    <property type="entry name" value="Methyl-accepting chemotaxis protein (MCP) signaling domain"/>
    <property type="match status" value="1"/>
</dbReference>
<keyword evidence="5 7" id="KW-0807">Transducer</keyword>
<organism evidence="11 12">
    <name type="scientific">Vibrio eleionomae</name>
    <dbReference type="NCBI Taxonomy" id="2653505"/>
    <lineage>
        <taxon>Bacteria</taxon>
        <taxon>Pseudomonadati</taxon>
        <taxon>Pseudomonadota</taxon>
        <taxon>Gammaproteobacteria</taxon>
        <taxon>Vibrionales</taxon>
        <taxon>Vibrionaceae</taxon>
        <taxon>Vibrio</taxon>
    </lineage>
</organism>
<dbReference type="InterPro" id="IPR003660">
    <property type="entry name" value="HAMP_dom"/>
</dbReference>
<dbReference type="InterPro" id="IPR004089">
    <property type="entry name" value="MCPsignal_dom"/>
</dbReference>
<gene>
    <name evidence="11" type="ORF">F9817_14435</name>
</gene>
<proteinExistence type="inferred from homology"/>
<evidence type="ECO:0000256" key="2">
    <source>
        <dbReference type="ARBA" id="ARBA00022692"/>
    </source>
</evidence>
<feature type="transmembrane region" description="Helical" evidence="8">
    <location>
        <begin position="290"/>
        <end position="312"/>
    </location>
</feature>
<evidence type="ECO:0000256" key="8">
    <source>
        <dbReference type="SAM" id="Phobius"/>
    </source>
</evidence>
<dbReference type="GO" id="GO:0007165">
    <property type="term" value="P:signal transduction"/>
    <property type="evidence" value="ECO:0007669"/>
    <property type="project" value="UniProtKB-KW"/>
</dbReference>
<dbReference type="SMART" id="SM00304">
    <property type="entry name" value="HAMP"/>
    <property type="match status" value="1"/>
</dbReference>
<dbReference type="AlphaFoldDB" id="A0A7X4LMK6"/>
<dbReference type="RefSeq" id="WP_161156769.1">
    <property type="nucleotide sequence ID" value="NZ_WEKT01000028.1"/>
</dbReference>
<dbReference type="Gene3D" id="3.30.450.20">
    <property type="entry name" value="PAS domain"/>
    <property type="match status" value="1"/>
</dbReference>
<dbReference type="GO" id="GO:0006935">
    <property type="term" value="P:chemotaxis"/>
    <property type="evidence" value="ECO:0007669"/>
    <property type="project" value="UniProtKB-ARBA"/>
</dbReference>
<feature type="domain" description="HAMP" evidence="10">
    <location>
        <begin position="313"/>
        <end position="366"/>
    </location>
</feature>
<evidence type="ECO:0000256" key="1">
    <source>
        <dbReference type="ARBA" id="ARBA00004141"/>
    </source>
</evidence>
<keyword evidence="4 8" id="KW-0472">Membrane</keyword>
<feature type="domain" description="Methyl-accepting transducer" evidence="9">
    <location>
        <begin position="371"/>
        <end position="607"/>
    </location>
</feature>
<accession>A0A7X4LMK6</accession>
<dbReference type="CDD" id="cd06225">
    <property type="entry name" value="HAMP"/>
    <property type="match status" value="1"/>
</dbReference>
<keyword evidence="12" id="KW-1185">Reference proteome</keyword>
<dbReference type="Proteomes" id="UP000462621">
    <property type="component" value="Unassembled WGS sequence"/>
</dbReference>
<dbReference type="PROSITE" id="PS50885">
    <property type="entry name" value="HAMP"/>
    <property type="match status" value="1"/>
</dbReference>
<evidence type="ECO:0000256" key="4">
    <source>
        <dbReference type="ARBA" id="ARBA00023136"/>
    </source>
</evidence>
<name>A0A7X4LMK6_9VIBR</name>
<dbReference type="PANTHER" id="PTHR32089:SF119">
    <property type="entry name" value="METHYL-ACCEPTING CHEMOTAXIS PROTEIN CTPL"/>
    <property type="match status" value="1"/>
</dbReference>
<keyword evidence="3 8" id="KW-1133">Transmembrane helix</keyword>